<protein>
    <submittedName>
        <fullName evidence="1">Uncharacterized protein</fullName>
    </submittedName>
</protein>
<organism evidence="1 2">
    <name type="scientific">Colletotrichum abscissum</name>
    <dbReference type="NCBI Taxonomy" id="1671311"/>
    <lineage>
        <taxon>Eukaryota</taxon>
        <taxon>Fungi</taxon>
        <taxon>Dikarya</taxon>
        <taxon>Ascomycota</taxon>
        <taxon>Pezizomycotina</taxon>
        <taxon>Sordariomycetes</taxon>
        <taxon>Hypocreomycetidae</taxon>
        <taxon>Glomerellales</taxon>
        <taxon>Glomerellaceae</taxon>
        <taxon>Colletotrichum</taxon>
        <taxon>Colletotrichum acutatum species complex</taxon>
    </lineage>
</organism>
<comment type="caution">
    <text evidence="1">The sequence shown here is derived from an EMBL/GenBank/DDBJ whole genome shotgun (WGS) entry which is preliminary data.</text>
</comment>
<evidence type="ECO:0000313" key="1">
    <source>
        <dbReference type="EMBL" id="KAI3538224.1"/>
    </source>
</evidence>
<dbReference type="EMBL" id="SDAQ01000107">
    <property type="protein sequence ID" value="KAI3538224.1"/>
    <property type="molecule type" value="Genomic_DNA"/>
</dbReference>
<evidence type="ECO:0000313" key="2">
    <source>
        <dbReference type="Proteomes" id="UP001056436"/>
    </source>
</evidence>
<name>A0A9P9X6H6_9PEZI</name>
<proteinExistence type="predicted"/>
<accession>A0A9P9X6H6</accession>
<dbReference type="Proteomes" id="UP001056436">
    <property type="component" value="Unassembled WGS sequence"/>
</dbReference>
<keyword evidence="2" id="KW-1185">Reference proteome</keyword>
<sequence>MDEYTFRPARECDEEGTTKSRFRQGLFLLQAPTADPRPTPLMLPGYPRWISDEAVMPFSVLLDAADRTLGEPEMRGLAVEK</sequence>
<gene>
    <name evidence="1" type="ORF">CABS02_11868</name>
</gene>
<dbReference type="AlphaFoldDB" id="A0A9P9X6H6"/>
<reference evidence="1" key="1">
    <citation type="submission" date="2019-01" db="EMBL/GenBank/DDBJ databases">
        <title>Colletotrichum abscissum LGMF1257.</title>
        <authorList>
            <person name="Baroncelli R."/>
        </authorList>
    </citation>
    <scope>NUCLEOTIDE SEQUENCE</scope>
    <source>
        <strain evidence="1">Ca142</strain>
    </source>
</reference>